<dbReference type="InterPro" id="IPR000418">
    <property type="entry name" value="Ets_dom"/>
</dbReference>
<dbReference type="GO" id="GO:0000981">
    <property type="term" value="F:DNA-binding transcription factor activity, RNA polymerase II-specific"/>
    <property type="evidence" value="ECO:0007669"/>
    <property type="project" value="TreeGrafter"/>
</dbReference>
<keyword evidence="5 6" id="KW-0539">Nucleus</keyword>
<reference evidence="9" key="1">
    <citation type="submission" date="2023-03" db="EMBL/GenBank/DDBJ databases">
        <title>Electrophorus voltai genome.</title>
        <authorList>
            <person name="Bian C."/>
        </authorList>
    </citation>
    <scope>NUCLEOTIDE SEQUENCE</scope>
    <source>
        <strain evidence="9">CB-2022</strain>
        <tissue evidence="9">Muscle</tissue>
    </source>
</reference>
<dbReference type="PANTHER" id="PTHR11849:SF196">
    <property type="entry name" value="ETS TRANSLOCATION VARIANT 1"/>
    <property type="match status" value="1"/>
</dbReference>
<evidence type="ECO:0000256" key="6">
    <source>
        <dbReference type="RuleBase" id="RU004019"/>
    </source>
</evidence>
<dbReference type="PRINTS" id="PR00454">
    <property type="entry name" value="ETSDOMAIN"/>
</dbReference>
<feature type="compositionally biased region" description="Polar residues" evidence="7">
    <location>
        <begin position="124"/>
        <end position="134"/>
    </location>
</feature>
<dbReference type="GO" id="GO:0005634">
    <property type="term" value="C:nucleus"/>
    <property type="evidence" value="ECO:0007669"/>
    <property type="project" value="UniProtKB-SubCell"/>
</dbReference>
<evidence type="ECO:0000256" key="3">
    <source>
        <dbReference type="ARBA" id="ARBA00022553"/>
    </source>
</evidence>
<dbReference type="Pfam" id="PF00178">
    <property type="entry name" value="Ets"/>
    <property type="match status" value="1"/>
</dbReference>
<dbReference type="Proteomes" id="UP001239994">
    <property type="component" value="Unassembled WGS sequence"/>
</dbReference>
<dbReference type="AlphaFoldDB" id="A0AAD8YTI4"/>
<dbReference type="InterPro" id="IPR036388">
    <property type="entry name" value="WH-like_DNA-bd_sf"/>
</dbReference>
<dbReference type="GO" id="GO:0043565">
    <property type="term" value="F:sequence-specific DNA binding"/>
    <property type="evidence" value="ECO:0007669"/>
    <property type="project" value="InterPro"/>
</dbReference>
<dbReference type="EMBL" id="JAROKS010000025">
    <property type="protein sequence ID" value="KAK1786441.1"/>
    <property type="molecule type" value="Genomic_DNA"/>
</dbReference>
<proteinExistence type="inferred from homology"/>
<feature type="compositionally biased region" description="Polar residues" evidence="7">
    <location>
        <begin position="155"/>
        <end position="164"/>
    </location>
</feature>
<name>A0AAD8YTI4_9TELE</name>
<sequence length="783" mass="89418">GKTSNIRPAKDKKRKFINSDLALDTEELFQDLSQLQETWLAEAQVPDNDEQFVPDFQSENCDSIIIQSKEPVTWITQEQAPLVFMFGMHNNRRGGGLTGLLSFPDRHSAYEQKPPQAGMKVSSPARTPCSTPGSPHQHASPGAARTPKPDRTYPHSVSLQPLPDSTYSMDHRFRRQLSEPCHSFPSPPSMTRDGRPMYHRQMSEPSIPFQSQGFKQEYSDPLFEHPVMVGAPLPQTYPPSMMIKQEPRDFTYDSEVPSCHSVYLRQEAYLAPGNRTEGCMFEKVARHFYDDTCVVPEKAEGDIKQEAGLYREGPTYQRRGSLQLWQFLVALLDDPSNSHFIAWTGRGMEFKLIEPEEVARRWGIQKNRPAMNYDKLSRSLRYYYEKGIMQKVAGERYVYKFVCDPEALFSMAFPDNQRPVLKTDMERQINEEDTVPLSHFDESVAYVQEGAYCHPHPYSEGYLKDDLMCSLLQHTLQCCHGNARQHVVDPSPVDQGSFPLLVEVATQKEGVALYDSIMLDSIAQLRPVSVQALEIAKQRLSALVARLKRQTRGVEARRINRMFSHGLSKVYSQWEGISIGTDPPKPETEQYWKVIREKEASHNNNAQWIENLSANHSNLPEQDPVTIMLADIQKRVSSMKNWTAPGPDMVHAYWLKTRQANICTAWIDYKKAYESFPHTWILECLRLYNINRTLRAFIKNSMELWKTALEANFKPITQVTFKCGIYQGDVLSPLLFCIGLNPSVRSSLRVAMDTGYGMAQQSATSCTWVTSSCMPEVNKTWTH</sequence>
<keyword evidence="3" id="KW-0597">Phosphoprotein</keyword>
<feature type="domain" description="ETS" evidence="8">
    <location>
        <begin position="322"/>
        <end position="402"/>
    </location>
</feature>
<dbReference type="GO" id="GO:0045893">
    <property type="term" value="P:positive regulation of DNA-templated transcription"/>
    <property type="evidence" value="ECO:0007669"/>
    <property type="project" value="UniProtKB-ARBA"/>
</dbReference>
<dbReference type="PROSITE" id="PS00346">
    <property type="entry name" value="ETS_DOMAIN_2"/>
    <property type="match status" value="1"/>
</dbReference>
<dbReference type="Gene3D" id="1.10.10.10">
    <property type="entry name" value="Winged helix-like DNA-binding domain superfamily/Winged helix DNA-binding domain"/>
    <property type="match status" value="1"/>
</dbReference>
<dbReference type="PROSITE" id="PS50061">
    <property type="entry name" value="ETS_DOMAIN_3"/>
    <property type="match status" value="1"/>
</dbReference>
<comment type="caution">
    <text evidence="9">The sequence shown here is derived from an EMBL/GenBank/DDBJ whole genome shotgun (WGS) entry which is preliminary data.</text>
</comment>
<evidence type="ECO:0000256" key="2">
    <source>
        <dbReference type="ARBA" id="ARBA00005562"/>
    </source>
</evidence>
<dbReference type="SMART" id="SM00413">
    <property type="entry name" value="ETS"/>
    <property type="match status" value="1"/>
</dbReference>
<accession>A0AAD8YTI4</accession>
<keyword evidence="10" id="KW-1185">Reference proteome</keyword>
<evidence type="ECO:0000259" key="8">
    <source>
        <dbReference type="PROSITE" id="PS50061"/>
    </source>
</evidence>
<evidence type="ECO:0000256" key="5">
    <source>
        <dbReference type="ARBA" id="ARBA00023242"/>
    </source>
</evidence>
<comment type="subcellular location">
    <subcellularLocation>
        <location evidence="1 6">Nucleus</location>
    </subcellularLocation>
</comment>
<protein>
    <recommendedName>
        <fullName evidence="8">ETS domain-containing protein</fullName>
    </recommendedName>
</protein>
<evidence type="ECO:0000313" key="10">
    <source>
        <dbReference type="Proteomes" id="UP001239994"/>
    </source>
</evidence>
<evidence type="ECO:0000256" key="1">
    <source>
        <dbReference type="ARBA" id="ARBA00004123"/>
    </source>
</evidence>
<gene>
    <name evidence="9" type="ORF">P4O66_018132</name>
</gene>
<evidence type="ECO:0000256" key="4">
    <source>
        <dbReference type="ARBA" id="ARBA00023125"/>
    </source>
</evidence>
<evidence type="ECO:0000313" key="9">
    <source>
        <dbReference type="EMBL" id="KAK1786441.1"/>
    </source>
</evidence>
<keyword evidence="4 6" id="KW-0238">DNA-binding</keyword>
<dbReference type="Pfam" id="PF04621">
    <property type="entry name" value="ETS_PEA3_N"/>
    <property type="match status" value="1"/>
</dbReference>
<dbReference type="SUPFAM" id="SSF46785">
    <property type="entry name" value="Winged helix' DNA-binding domain"/>
    <property type="match status" value="1"/>
</dbReference>
<dbReference type="InterPro" id="IPR036390">
    <property type="entry name" value="WH_DNA-bd_sf"/>
</dbReference>
<dbReference type="InterPro" id="IPR046328">
    <property type="entry name" value="ETS_fam"/>
</dbReference>
<evidence type="ECO:0000256" key="7">
    <source>
        <dbReference type="SAM" id="MobiDB-lite"/>
    </source>
</evidence>
<feature type="non-terminal residue" evidence="9">
    <location>
        <position position="1"/>
    </location>
</feature>
<dbReference type="FunFam" id="1.10.10.10:FF:000121">
    <property type="entry name" value="ETS translocation variant 5"/>
    <property type="match status" value="1"/>
</dbReference>
<organism evidence="9 10">
    <name type="scientific">Electrophorus voltai</name>
    <dbReference type="NCBI Taxonomy" id="2609070"/>
    <lineage>
        <taxon>Eukaryota</taxon>
        <taxon>Metazoa</taxon>
        <taxon>Chordata</taxon>
        <taxon>Craniata</taxon>
        <taxon>Vertebrata</taxon>
        <taxon>Euteleostomi</taxon>
        <taxon>Actinopterygii</taxon>
        <taxon>Neopterygii</taxon>
        <taxon>Teleostei</taxon>
        <taxon>Ostariophysi</taxon>
        <taxon>Gymnotiformes</taxon>
        <taxon>Gymnotoidei</taxon>
        <taxon>Gymnotidae</taxon>
        <taxon>Electrophorus</taxon>
    </lineage>
</organism>
<dbReference type="InterPro" id="IPR006715">
    <property type="entry name" value="ETS_PEA3_N"/>
</dbReference>
<feature type="region of interest" description="Disordered" evidence="7">
    <location>
        <begin position="107"/>
        <end position="164"/>
    </location>
</feature>
<dbReference type="PANTHER" id="PTHR11849">
    <property type="entry name" value="ETS"/>
    <property type="match status" value="1"/>
</dbReference>
<dbReference type="GO" id="GO:0030154">
    <property type="term" value="P:cell differentiation"/>
    <property type="evidence" value="ECO:0007669"/>
    <property type="project" value="TreeGrafter"/>
</dbReference>
<dbReference type="PROSITE" id="PS00345">
    <property type="entry name" value="ETS_DOMAIN_1"/>
    <property type="match status" value="1"/>
</dbReference>
<comment type="similarity">
    <text evidence="2 6">Belongs to the ETS family.</text>
</comment>